<dbReference type="SUPFAM" id="SSF51905">
    <property type="entry name" value="FAD/NAD(P)-binding domain"/>
    <property type="match status" value="1"/>
</dbReference>
<name>A0AA89BK81_PINIB</name>
<keyword evidence="8" id="KW-1185">Reference proteome</keyword>
<dbReference type="EC" id="1.-.-.-" evidence="6"/>
<evidence type="ECO:0000256" key="6">
    <source>
        <dbReference type="RuleBase" id="RU361177"/>
    </source>
</evidence>
<evidence type="ECO:0000256" key="1">
    <source>
        <dbReference type="ARBA" id="ARBA00009183"/>
    </source>
</evidence>
<evidence type="ECO:0000256" key="3">
    <source>
        <dbReference type="ARBA" id="ARBA00022827"/>
    </source>
</evidence>
<dbReference type="InterPro" id="IPR036188">
    <property type="entry name" value="FAD/NAD-bd_sf"/>
</dbReference>
<evidence type="ECO:0000256" key="5">
    <source>
        <dbReference type="ARBA" id="ARBA00023002"/>
    </source>
</evidence>
<dbReference type="GO" id="GO:0050661">
    <property type="term" value="F:NADP binding"/>
    <property type="evidence" value="ECO:0007669"/>
    <property type="project" value="InterPro"/>
</dbReference>
<keyword evidence="3 6" id="KW-0274">FAD</keyword>
<keyword evidence="6" id="KW-0503">Monooxygenase</keyword>
<reference evidence="7" key="1">
    <citation type="submission" date="2019-08" db="EMBL/GenBank/DDBJ databases">
        <title>The improved chromosome-level genome for the pearl oyster Pinctada fucata martensii using PacBio sequencing and Hi-C.</title>
        <authorList>
            <person name="Zheng Z."/>
        </authorList>
    </citation>
    <scope>NUCLEOTIDE SEQUENCE</scope>
    <source>
        <strain evidence="7">ZZ-2019</strain>
        <tissue evidence="7">Adductor muscle</tissue>
    </source>
</reference>
<dbReference type="InterPro" id="IPR000960">
    <property type="entry name" value="Flavin_mOase"/>
</dbReference>
<gene>
    <name evidence="7" type="ORF">FSP39_008654</name>
</gene>
<keyword evidence="5 6" id="KW-0560">Oxidoreductase</keyword>
<dbReference type="Proteomes" id="UP001186944">
    <property type="component" value="Unassembled WGS sequence"/>
</dbReference>
<dbReference type="InterPro" id="IPR020946">
    <property type="entry name" value="Flavin_mOase-like"/>
</dbReference>
<evidence type="ECO:0000256" key="4">
    <source>
        <dbReference type="ARBA" id="ARBA00022857"/>
    </source>
</evidence>
<dbReference type="PANTHER" id="PTHR23023">
    <property type="entry name" value="DIMETHYLANILINE MONOOXYGENASE"/>
    <property type="match status" value="1"/>
</dbReference>
<dbReference type="InterPro" id="IPR050346">
    <property type="entry name" value="FMO-like"/>
</dbReference>
<proteinExistence type="inferred from homology"/>
<evidence type="ECO:0000313" key="7">
    <source>
        <dbReference type="EMBL" id="KAK3084127.1"/>
    </source>
</evidence>
<dbReference type="GO" id="GO:0004499">
    <property type="term" value="F:N,N-dimethylaniline monooxygenase activity"/>
    <property type="evidence" value="ECO:0007669"/>
    <property type="project" value="InterPro"/>
</dbReference>
<accession>A0AA89BK81</accession>
<dbReference type="GO" id="GO:0050660">
    <property type="term" value="F:flavin adenine dinucleotide binding"/>
    <property type="evidence" value="ECO:0007669"/>
    <property type="project" value="InterPro"/>
</dbReference>
<dbReference type="EMBL" id="VSWD01000013">
    <property type="protein sequence ID" value="KAK3084127.1"/>
    <property type="molecule type" value="Genomic_DNA"/>
</dbReference>
<evidence type="ECO:0000256" key="2">
    <source>
        <dbReference type="ARBA" id="ARBA00022630"/>
    </source>
</evidence>
<dbReference type="Pfam" id="PF00743">
    <property type="entry name" value="FMO-like"/>
    <property type="match status" value="1"/>
</dbReference>
<dbReference type="AlphaFoldDB" id="A0AA89BK81"/>
<comment type="caution">
    <text evidence="7">The sequence shown here is derived from an EMBL/GenBank/DDBJ whole genome shotgun (WGS) entry which is preliminary data.</text>
</comment>
<sequence>MKKIAIIGAGCSGLAAIKCCLDEGLMPECFEMSQDVGGLWNYTHKPEEGRGSAYKSLVINTSKEMMAFSDFPPPENFPAFMPHEYVLKYFKMYAGNFGLYQYINFGTRVEKLNPAFDYATTGRWDVTVKRQSQDKSETKTYDGVLVCSGHHTHPYMPKIQGLEKYSGRILHSHSYKTNDEFAGKKILVVGKYYVI</sequence>
<comment type="similarity">
    <text evidence="1 6">Belongs to the FMO family.</text>
</comment>
<protein>
    <recommendedName>
        <fullName evidence="6">Flavin-containing monooxygenase</fullName>
        <ecNumber evidence="6">1.-.-.-</ecNumber>
    </recommendedName>
</protein>
<organism evidence="7 8">
    <name type="scientific">Pinctada imbricata</name>
    <name type="common">Atlantic pearl-oyster</name>
    <name type="synonym">Pinctada martensii</name>
    <dbReference type="NCBI Taxonomy" id="66713"/>
    <lineage>
        <taxon>Eukaryota</taxon>
        <taxon>Metazoa</taxon>
        <taxon>Spiralia</taxon>
        <taxon>Lophotrochozoa</taxon>
        <taxon>Mollusca</taxon>
        <taxon>Bivalvia</taxon>
        <taxon>Autobranchia</taxon>
        <taxon>Pteriomorphia</taxon>
        <taxon>Pterioida</taxon>
        <taxon>Pterioidea</taxon>
        <taxon>Pteriidae</taxon>
        <taxon>Pinctada</taxon>
    </lineage>
</organism>
<dbReference type="PRINTS" id="PR00370">
    <property type="entry name" value="FMOXYGENASE"/>
</dbReference>
<comment type="cofactor">
    <cofactor evidence="6">
        <name>FAD</name>
        <dbReference type="ChEBI" id="CHEBI:57692"/>
    </cofactor>
</comment>
<dbReference type="Gene3D" id="3.50.50.60">
    <property type="entry name" value="FAD/NAD(P)-binding domain"/>
    <property type="match status" value="1"/>
</dbReference>
<evidence type="ECO:0000313" key="8">
    <source>
        <dbReference type="Proteomes" id="UP001186944"/>
    </source>
</evidence>
<keyword evidence="2 6" id="KW-0285">Flavoprotein</keyword>
<keyword evidence="4" id="KW-0521">NADP</keyword>